<keyword evidence="5 11" id="KW-0378">Hydrolase</keyword>
<dbReference type="AlphaFoldDB" id="A0A2T3L2R4"/>
<evidence type="ECO:0000256" key="11">
    <source>
        <dbReference type="HAMAP-Rule" id="MF_00848"/>
    </source>
</evidence>
<keyword evidence="3 11" id="KW-0547">Nucleotide-binding</keyword>
<dbReference type="Proteomes" id="UP000241803">
    <property type="component" value="Unassembled WGS sequence"/>
</dbReference>
<dbReference type="RefSeq" id="WP_107255685.1">
    <property type="nucleotide sequence ID" value="NZ_PYOC01000014.1"/>
</dbReference>
<evidence type="ECO:0000256" key="5">
    <source>
        <dbReference type="ARBA" id="ARBA00022801"/>
    </source>
</evidence>
<keyword evidence="15" id="KW-1185">Reference proteome</keyword>
<comment type="caution">
    <text evidence="14">The sequence shown here is derived from an EMBL/GenBank/DDBJ whole genome shotgun (WGS) entry which is preliminary data.</text>
</comment>
<dbReference type="GO" id="GO:0043022">
    <property type="term" value="F:ribosome binding"/>
    <property type="evidence" value="ECO:0007669"/>
    <property type="project" value="UniProtKB-UniRule"/>
</dbReference>
<feature type="domain" description="ABC transporter" evidence="13">
    <location>
        <begin position="1"/>
        <end position="253"/>
    </location>
</feature>
<evidence type="ECO:0000259" key="13">
    <source>
        <dbReference type="PROSITE" id="PS50893"/>
    </source>
</evidence>
<keyword evidence="2 11" id="KW-0677">Repeat</keyword>
<feature type="domain" description="ABC transporter" evidence="13">
    <location>
        <begin position="320"/>
        <end position="538"/>
    </location>
</feature>
<evidence type="ECO:0000256" key="8">
    <source>
        <dbReference type="ARBA" id="ARBA00023204"/>
    </source>
</evidence>
<keyword evidence="6 11" id="KW-0067">ATP-binding</keyword>
<dbReference type="InterPro" id="IPR051309">
    <property type="entry name" value="ABCF_ATPase"/>
</dbReference>
<sequence length="642" mass="72749">MALINISNAQLAYGDHALLDKAEFVLQPNERVCLVGRNGAGKSTFMKVVTGDVLLDDGSIQRQTELTISRLEQDPPRNAQGNVFDYVAEGLAEVGKVLKEYHHLLDLIGVDPSESNLNKLMKAQEKIDHANAWQFDSQIATVLESLHLDPHTMLSDLSGGWQRKAALARALVCNPDILLLDEPTNHLDVATIEWLEGFLKNFRGSIIFISHDRAFIRSMATRILDLDRGKLVSFPGDYELYLESKEEMLRVEAEQNAEFDKKLAQEEVWIRQGVKARRTRNEGRVRALKALRNERSERREVVGKADMKLQEAKRSGKIVFEAENISYSYGDTPIIKDFSFTVMRGDRIALIGPNGCGKSTLLKVMLEQLTPTSGKFHCGTKIDAAYFDQYREILDPEKTVMDNLADGKQEVTVNGVTRHALGYLQDFLFHPRRARTPVKALSGGEKNRLLLAKLFLKPNNLLILDEPTNDLDIETLELLEEILANYQGTLLLVSHDRQFVDNTVMTSWIFEGNGVIDEYVGGYHDAQEQRANSLTNIAKNQAAEFELAKKKQENNKPRETTRSTPKKKLSYKFQKELEGLPLIIEELENEIAQLQEQVNDPAFFQDVKNDTEATLARLAEAEQEFEVAFERWEELEAMQKES</sequence>
<keyword evidence="4 11" id="KW-0227">DNA damage</keyword>
<evidence type="ECO:0000256" key="2">
    <source>
        <dbReference type="ARBA" id="ARBA00022737"/>
    </source>
</evidence>
<dbReference type="SUPFAM" id="SSF52540">
    <property type="entry name" value="P-loop containing nucleoside triphosphate hydrolases"/>
    <property type="match status" value="2"/>
</dbReference>
<dbReference type="InterPro" id="IPR017871">
    <property type="entry name" value="ABC_transporter-like_CS"/>
</dbReference>
<feature type="coiled-coil region" evidence="11">
    <location>
        <begin position="577"/>
        <end position="638"/>
    </location>
</feature>
<evidence type="ECO:0000256" key="4">
    <source>
        <dbReference type="ARBA" id="ARBA00022763"/>
    </source>
</evidence>
<dbReference type="FunFam" id="3.40.50.300:FF:000309">
    <property type="entry name" value="ABC transporter ATP-binding protein"/>
    <property type="match status" value="1"/>
</dbReference>
<dbReference type="EC" id="3.6.1.-" evidence="11"/>
<dbReference type="PROSITE" id="PS00211">
    <property type="entry name" value="ABC_TRANSPORTER_1"/>
    <property type="match status" value="2"/>
</dbReference>
<dbReference type="NCBIfam" id="NF008358">
    <property type="entry name" value="PRK11147.1"/>
    <property type="match status" value="1"/>
</dbReference>
<dbReference type="HAMAP" id="MF_00848">
    <property type="entry name" value="Uup"/>
    <property type="match status" value="1"/>
</dbReference>
<evidence type="ECO:0000256" key="1">
    <source>
        <dbReference type="ARBA" id="ARBA00022490"/>
    </source>
</evidence>
<evidence type="ECO:0000256" key="3">
    <source>
        <dbReference type="ARBA" id="ARBA00022741"/>
    </source>
</evidence>
<keyword evidence="7 11" id="KW-0238">DNA-binding</keyword>
<name>A0A2T3L2R4_9GAMM</name>
<dbReference type="EMBL" id="PYOC01000014">
    <property type="protein sequence ID" value="PSV43161.1"/>
    <property type="molecule type" value="Genomic_DNA"/>
</dbReference>
<evidence type="ECO:0000256" key="9">
    <source>
        <dbReference type="ARBA" id="ARBA00049360"/>
    </source>
</evidence>
<reference evidence="14 15" key="1">
    <citation type="submission" date="2018-03" db="EMBL/GenBank/DDBJ databases">
        <title>Whole genome sequencing of Histamine producing bacteria.</title>
        <authorList>
            <person name="Butler K."/>
        </authorList>
    </citation>
    <scope>NUCLEOTIDE SEQUENCE [LARGE SCALE GENOMIC DNA]</scope>
    <source>
        <strain evidence="14 15">ATCC 19614</strain>
    </source>
</reference>
<evidence type="ECO:0000313" key="15">
    <source>
        <dbReference type="Proteomes" id="UP000241803"/>
    </source>
</evidence>
<dbReference type="Gene3D" id="3.40.50.300">
    <property type="entry name" value="P-loop containing nucleotide triphosphate hydrolases"/>
    <property type="match status" value="2"/>
</dbReference>
<accession>A0A2T3L2R4</accession>
<dbReference type="CDD" id="cd03221">
    <property type="entry name" value="ABCF_EF-3"/>
    <property type="match status" value="2"/>
</dbReference>
<dbReference type="Pfam" id="PF00005">
    <property type="entry name" value="ABC_tran"/>
    <property type="match status" value="2"/>
</dbReference>
<comment type="subcellular location">
    <subcellularLocation>
        <location evidence="11">Cytoplasm</location>
    </subcellularLocation>
    <text evidence="11">Associates with ribosomes.</text>
</comment>
<dbReference type="Pfam" id="PF12848">
    <property type="entry name" value="ABC_tran_Xtn"/>
    <property type="match status" value="1"/>
</dbReference>
<evidence type="ECO:0000313" key="14">
    <source>
        <dbReference type="EMBL" id="PSV43161.1"/>
    </source>
</evidence>
<feature type="region of interest" description="Disordered" evidence="12">
    <location>
        <begin position="548"/>
        <end position="567"/>
    </location>
</feature>
<dbReference type="InterPro" id="IPR037118">
    <property type="entry name" value="Val-tRNA_synth_C_sf"/>
</dbReference>
<proteinExistence type="inferred from homology"/>
<evidence type="ECO:0000256" key="7">
    <source>
        <dbReference type="ARBA" id="ARBA00023125"/>
    </source>
</evidence>
<dbReference type="Gene3D" id="1.10.287.380">
    <property type="entry name" value="Valyl-tRNA synthetase, C-terminal domain"/>
    <property type="match status" value="1"/>
</dbReference>
<comment type="catalytic activity">
    <reaction evidence="9 11">
        <text>ATP + H2O = ADP + phosphate + H(+)</text>
        <dbReference type="Rhea" id="RHEA:13065"/>
        <dbReference type="ChEBI" id="CHEBI:15377"/>
        <dbReference type="ChEBI" id="CHEBI:15378"/>
        <dbReference type="ChEBI" id="CHEBI:30616"/>
        <dbReference type="ChEBI" id="CHEBI:43474"/>
        <dbReference type="ChEBI" id="CHEBI:456216"/>
    </reaction>
</comment>
<dbReference type="GO" id="GO:0006281">
    <property type="term" value="P:DNA repair"/>
    <property type="evidence" value="ECO:0007669"/>
    <property type="project" value="UniProtKB-KW"/>
</dbReference>
<dbReference type="GO" id="GO:0005524">
    <property type="term" value="F:ATP binding"/>
    <property type="evidence" value="ECO:0007669"/>
    <property type="project" value="UniProtKB-UniRule"/>
</dbReference>
<comment type="similarity">
    <text evidence="10 11">Belongs to the ABC transporter superfamily. ABCF family. Uup subfamily.</text>
</comment>
<dbReference type="InterPro" id="IPR003593">
    <property type="entry name" value="AAA+_ATPase"/>
</dbReference>
<keyword evidence="11" id="KW-0175">Coiled coil</keyword>
<feature type="binding site" evidence="11">
    <location>
        <begin position="36"/>
        <end position="43"/>
    </location>
    <ligand>
        <name>ATP</name>
        <dbReference type="ChEBI" id="CHEBI:30616"/>
        <label>1</label>
    </ligand>
</feature>
<dbReference type="GO" id="GO:0005737">
    <property type="term" value="C:cytoplasm"/>
    <property type="evidence" value="ECO:0007669"/>
    <property type="project" value="UniProtKB-SubCell"/>
</dbReference>
<organism evidence="14 15">
    <name type="scientific">Photobacterium indicum</name>
    <dbReference type="NCBI Taxonomy" id="81447"/>
    <lineage>
        <taxon>Bacteria</taxon>
        <taxon>Pseudomonadati</taxon>
        <taxon>Pseudomonadota</taxon>
        <taxon>Gammaproteobacteria</taxon>
        <taxon>Vibrionales</taxon>
        <taxon>Vibrionaceae</taxon>
        <taxon>Photobacterium</taxon>
    </lineage>
</organism>
<protein>
    <recommendedName>
        <fullName evidence="11">ATP-binding protein Uup</fullName>
        <ecNumber evidence="11">3.6.1.-</ecNumber>
    </recommendedName>
</protein>
<dbReference type="GO" id="GO:0003677">
    <property type="term" value="F:DNA binding"/>
    <property type="evidence" value="ECO:0007669"/>
    <property type="project" value="UniProtKB-UniRule"/>
</dbReference>
<dbReference type="InterPro" id="IPR003439">
    <property type="entry name" value="ABC_transporter-like_ATP-bd"/>
</dbReference>
<evidence type="ECO:0000256" key="6">
    <source>
        <dbReference type="ARBA" id="ARBA00022840"/>
    </source>
</evidence>
<keyword evidence="1 11" id="KW-0963">Cytoplasm</keyword>
<dbReference type="InterPro" id="IPR027417">
    <property type="entry name" value="P-loop_NTPase"/>
</dbReference>
<dbReference type="SMART" id="SM00382">
    <property type="entry name" value="AAA"/>
    <property type="match status" value="2"/>
</dbReference>
<gene>
    <name evidence="11" type="primary">uup</name>
    <name evidence="14" type="ORF">C9J47_23550</name>
</gene>
<dbReference type="GO" id="GO:0016887">
    <property type="term" value="F:ATP hydrolysis activity"/>
    <property type="evidence" value="ECO:0007669"/>
    <property type="project" value="UniProtKB-UniRule"/>
</dbReference>
<keyword evidence="8 11" id="KW-0234">DNA repair</keyword>
<comment type="function">
    <text evidence="11">Probably plays a role in ribosome assembly or function. May be involved in resolution of branched DNA intermediates that result from template switching in postreplication gaps. Binds DNA and has ATPase activity.</text>
</comment>
<dbReference type="PANTHER" id="PTHR42855">
    <property type="entry name" value="ABC TRANSPORTER ATP-BINDING SUBUNIT"/>
    <property type="match status" value="1"/>
</dbReference>
<dbReference type="InterPro" id="IPR043686">
    <property type="entry name" value="Uup"/>
</dbReference>
<evidence type="ECO:0000256" key="12">
    <source>
        <dbReference type="SAM" id="MobiDB-lite"/>
    </source>
</evidence>
<dbReference type="InterPro" id="IPR032524">
    <property type="entry name" value="ABC_tran_C"/>
</dbReference>
<dbReference type="Pfam" id="PF16326">
    <property type="entry name" value="ABC_tran_CTD"/>
    <property type="match status" value="1"/>
</dbReference>
<feature type="compositionally biased region" description="Basic and acidic residues" evidence="12">
    <location>
        <begin position="548"/>
        <end position="561"/>
    </location>
</feature>
<feature type="binding site" evidence="11">
    <location>
        <begin position="352"/>
        <end position="359"/>
    </location>
    <ligand>
        <name>ATP</name>
        <dbReference type="ChEBI" id="CHEBI:30616"/>
        <label>2</label>
    </ligand>
</feature>
<evidence type="ECO:0000256" key="10">
    <source>
        <dbReference type="ARBA" id="ARBA00061478"/>
    </source>
</evidence>
<dbReference type="InterPro" id="IPR032781">
    <property type="entry name" value="ABC_tran_Xtn"/>
</dbReference>
<dbReference type="PANTHER" id="PTHR42855:SF1">
    <property type="entry name" value="ABC TRANSPORTER DOMAIN-CONTAINING PROTEIN"/>
    <property type="match status" value="1"/>
</dbReference>
<dbReference type="PROSITE" id="PS50893">
    <property type="entry name" value="ABC_TRANSPORTER_2"/>
    <property type="match status" value="2"/>
</dbReference>
<dbReference type="FunFam" id="3.40.50.300:FF:000011">
    <property type="entry name" value="Putative ABC transporter ATP-binding component"/>
    <property type="match status" value="1"/>
</dbReference>